<evidence type="ECO:0000313" key="1">
    <source>
        <dbReference type="EMBL" id="TGN08572.1"/>
    </source>
</evidence>
<dbReference type="EMBL" id="RQHV01000061">
    <property type="protein sequence ID" value="TGN08572.1"/>
    <property type="molecule type" value="Genomic_DNA"/>
</dbReference>
<dbReference type="SFLD" id="SFLDS00003">
    <property type="entry name" value="Haloacid_Dehalogenase"/>
    <property type="match status" value="1"/>
</dbReference>
<dbReference type="AlphaFoldDB" id="A0A4R9LLX5"/>
<evidence type="ECO:0000313" key="2">
    <source>
        <dbReference type="Proteomes" id="UP000298264"/>
    </source>
</evidence>
<dbReference type="OrthoDB" id="9792518at2"/>
<dbReference type="InterPro" id="IPR023214">
    <property type="entry name" value="HAD_sf"/>
</dbReference>
<dbReference type="PANTHER" id="PTHR43885">
    <property type="entry name" value="HALOACID DEHALOGENASE-LIKE HYDROLASE"/>
    <property type="match status" value="1"/>
</dbReference>
<comment type="caution">
    <text evidence="1">The sequence shown here is derived from an EMBL/GenBank/DDBJ whole genome shotgun (WGS) entry which is preliminary data.</text>
</comment>
<dbReference type="Gene3D" id="1.10.260.80">
    <property type="match status" value="1"/>
</dbReference>
<name>A0A4R9LLX5_9LEPT</name>
<dbReference type="Pfam" id="PF13419">
    <property type="entry name" value="HAD_2"/>
    <property type="match status" value="1"/>
</dbReference>
<dbReference type="Gene3D" id="3.40.50.1000">
    <property type="entry name" value="HAD superfamily/HAD-like"/>
    <property type="match status" value="1"/>
</dbReference>
<dbReference type="SFLD" id="SFLDG01129">
    <property type="entry name" value="C1.5:_HAD__Beta-PGM__Phosphata"/>
    <property type="match status" value="1"/>
</dbReference>
<accession>A0A4R9LLX5</accession>
<dbReference type="InterPro" id="IPR036412">
    <property type="entry name" value="HAD-like_sf"/>
</dbReference>
<dbReference type="PANTHER" id="PTHR43885:SF1">
    <property type="entry name" value="SUPERFAMILY HYDROLASE, PUTATIVE (AFU_ORTHOLOGUE AFUA_4G13290)-RELATED"/>
    <property type="match status" value="1"/>
</dbReference>
<dbReference type="NCBIfam" id="TIGR01549">
    <property type="entry name" value="HAD-SF-IA-v1"/>
    <property type="match status" value="1"/>
</dbReference>
<dbReference type="Proteomes" id="UP000298264">
    <property type="component" value="Unassembled WGS sequence"/>
</dbReference>
<reference evidence="1" key="1">
    <citation type="journal article" date="2019" name="PLoS Negl. Trop. Dis.">
        <title>Revisiting the worldwide diversity of Leptospira species in the environment.</title>
        <authorList>
            <person name="Vincent A.T."/>
            <person name="Schiettekatte O."/>
            <person name="Bourhy P."/>
            <person name="Veyrier F.J."/>
            <person name="Picardeau M."/>
        </authorList>
    </citation>
    <scope>NUCLEOTIDE SEQUENCE [LARGE SCALE GENOMIC DNA]</scope>
    <source>
        <strain evidence="1">201400974</strain>
    </source>
</reference>
<protein>
    <submittedName>
        <fullName evidence="1">HAD family hydrolase</fullName>
    </submittedName>
</protein>
<organism evidence="1 2">
    <name type="scientific">Leptospira ilyithenensis</name>
    <dbReference type="NCBI Taxonomy" id="2484901"/>
    <lineage>
        <taxon>Bacteria</taxon>
        <taxon>Pseudomonadati</taxon>
        <taxon>Spirochaetota</taxon>
        <taxon>Spirochaetia</taxon>
        <taxon>Leptospirales</taxon>
        <taxon>Leptospiraceae</taxon>
        <taxon>Leptospira</taxon>
    </lineage>
</organism>
<sequence>MGLLETKKNWIFDMDGTLTLAMHDFDAIKLALGLPMDSDILTSIGRLAPEEAKTKHIHLNEIELNIAKKATASPGTPKLLKQIKGKSHQLGILTRNCFANSIETLKASGLGEYFSSEFILCREHAEPKPSPNGILNLLNLWDAKPEDTLMIGDYLYDLEAGISAGVETVYIDPKGIFPFKNLATHMVRRLDEILYL</sequence>
<gene>
    <name evidence="1" type="ORF">EHS11_16525</name>
</gene>
<keyword evidence="1" id="KW-0378">Hydrolase</keyword>
<dbReference type="InterPro" id="IPR006439">
    <property type="entry name" value="HAD-SF_hydro_IA"/>
</dbReference>
<dbReference type="NCBIfam" id="TIGR01509">
    <property type="entry name" value="HAD-SF-IA-v3"/>
    <property type="match status" value="1"/>
</dbReference>
<proteinExistence type="predicted"/>
<keyword evidence="2" id="KW-1185">Reference proteome</keyword>
<dbReference type="GO" id="GO:0016787">
    <property type="term" value="F:hydrolase activity"/>
    <property type="evidence" value="ECO:0007669"/>
    <property type="project" value="UniProtKB-KW"/>
</dbReference>
<dbReference type="SUPFAM" id="SSF56784">
    <property type="entry name" value="HAD-like"/>
    <property type="match status" value="1"/>
</dbReference>
<dbReference type="InterPro" id="IPR041492">
    <property type="entry name" value="HAD_2"/>
</dbReference>